<dbReference type="NCBIfam" id="TIGR00231">
    <property type="entry name" value="small_GTP"/>
    <property type="match status" value="1"/>
</dbReference>
<dbReference type="PRINTS" id="PR00449">
    <property type="entry name" value="RASTRNSFRMNG"/>
</dbReference>
<evidence type="ECO:0000256" key="9">
    <source>
        <dbReference type="ARBA" id="ARBA00081865"/>
    </source>
</evidence>
<keyword evidence="5" id="KW-0449">Lipoprotein</keyword>
<dbReference type="SMART" id="SM00174">
    <property type="entry name" value="RHO"/>
    <property type="match status" value="1"/>
</dbReference>
<dbReference type="PROSITE" id="PS51419">
    <property type="entry name" value="RAB"/>
    <property type="match status" value="1"/>
</dbReference>
<dbReference type="Proteomes" id="UP000649617">
    <property type="component" value="Unassembled WGS sequence"/>
</dbReference>
<dbReference type="PROSITE" id="PS51420">
    <property type="entry name" value="RHO"/>
    <property type="match status" value="1"/>
</dbReference>
<name>A0A812JE06_SYMPI</name>
<dbReference type="InterPro" id="IPR050305">
    <property type="entry name" value="Small_GTPase_Rab"/>
</dbReference>
<dbReference type="EMBL" id="CAJNIZ010001925">
    <property type="protein sequence ID" value="CAE7203048.1"/>
    <property type="molecule type" value="Genomic_DNA"/>
</dbReference>
<dbReference type="InterPro" id="IPR027417">
    <property type="entry name" value="P-loop_NTPase"/>
</dbReference>
<keyword evidence="4" id="KW-0342">GTP-binding</keyword>
<evidence type="ECO:0000256" key="7">
    <source>
        <dbReference type="ARBA" id="ARBA00053444"/>
    </source>
</evidence>
<comment type="function">
    <text evidence="7">Protein transport. Probably involved in vesicular traffic from ER to Golgi.</text>
</comment>
<keyword evidence="6" id="KW-0636">Prenylation</keyword>
<dbReference type="GO" id="GO:0015031">
    <property type="term" value="P:protein transport"/>
    <property type="evidence" value="ECO:0007669"/>
    <property type="project" value="UniProtKB-KW"/>
</dbReference>
<keyword evidence="3" id="KW-0653">Protein transport</keyword>
<evidence type="ECO:0000256" key="3">
    <source>
        <dbReference type="ARBA" id="ARBA00022927"/>
    </source>
</evidence>
<dbReference type="PROSITE" id="PS51421">
    <property type="entry name" value="RAS"/>
    <property type="match status" value="1"/>
</dbReference>
<keyword evidence="11" id="KW-1185">Reference proteome</keyword>
<organism evidence="10 11">
    <name type="scientific">Symbiodinium pilosum</name>
    <name type="common">Dinoflagellate</name>
    <dbReference type="NCBI Taxonomy" id="2952"/>
    <lineage>
        <taxon>Eukaryota</taxon>
        <taxon>Sar</taxon>
        <taxon>Alveolata</taxon>
        <taxon>Dinophyceae</taxon>
        <taxon>Suessiales</taxon>
        <taxon>Symbiodiniaceae</taxon>
        <taxon>Symbiodinium</taxon>
    </lineage>
</organism>
<proteinExistence type="inferred from homology"/>
<dbReference type="SMART" id="SM00173">
    <property type="entry name" value="RAS"/>
    <property type="match status" value="1"/>
</dbReference>
<evidence type="ECO:0000256" key="6">
    <source>
        <dbReference type="ARBA" id="ARBA00023289"/>
    </source>
</evidence>
<protein>
    <recommendedName>
        <fullName evidence="8">Ras-related protein Rab-1</fullName>
    </recommendedName>
    <alternativeName>
        <fullName evidence="9">Small GTP-binding protein rab1</fullName>
    </alternativeName>
</protein>
<dbReference type="GO" id="GO:0005525">
    <property type="term" value="F:GTP binding"/>
    <property type="evidence" value="ECO:0007669"/>
    <property type="project" value="UniProtKB-KW"/>
</dbReference>
<dbReference type="PANTHER" id="PTHR47980">
    <property type="entry name" value="LD44762P"/>
    <property type="match status" value="1"/>
</dbReference>
<dbReference type="AlphaFoldDB" id="A0A812JE06"/>
<dbReference type="SMART" id="SM00175">
    <property type="entry name" value="RAB"/>
    <property type="match status" value="1"/>
</dbReference>
<dbReference type="GO" id="GO:0003924">
    <property type="term" value="F:GTPase activity"/>
    <property type="evidence" value="ECO:0007669"/>
    <property type="project" value="InterPro"/>
</dbReference>
<keyword evidence="3" id="KW-0813">Transport</keyword>
<evidence type="ECO:0000256" key="4">
    <source>
        <dbReference type="ARBA" id="ARBA00023134"/>
    </source>
</evidence>
<keyword evidence="2" id="KW-0547">Nucleotide-binding</keyword>
<evidence type="ECO:0000256" key="8">
    <source>
        <dbReference type="ARBA" id="ARBA00067099"/>
    </source>
</evidence>
<evidence type="ECO:0000256" key="1">
    <source>
        <dbReference type="ARBA" id="ARBA00006270"/>
    </source>
</evidence>
<comment type="caution">
    <text evidence="10">The sequence shown here is derived from an EMBL/GenBank/DDBJ whole genome shotgun (WGS) entry which is preliminary data.</text>
</comment>
<dbReference type="Pfam" id="PF00071">
    <property type="entry name" value="Ras"/>
    <property type="match status" value="1"/>
</dbReference>
<evidence type="ECO:0000313" key="11">
    <source>
        <dbReference type="Proteomes" id="UP000649617"/>
    </source>
</evidence>
<sequence length="215" mass="24786">MAVTGDYDHLVKLLLLGDSAVGKSSLLMRFCESKFDANFVLTIGVDFKWKQVERENRKLKIQVWDTAGQERFRTITPAYYRAAMGVVICYDITDKASFEHIDYWLQQLEQHGDEGVQRVLVGNKSDLSENRKVTREEGEKLAAQYSMKFFETSAKTGQEVDEAFLSIADEVVKQRYSDVQPNTFQVKKANQKKKQSCQSGPWLRRAWHGLRHRLA</sequence>
<evidence type="ECO:0000313" key="10">
    <source>
        <dbReference type="EMBL" id="CAE7203048.1"/>
    </source>
</evidence>
<reference evidence="10" key="1">
    <citation type="submission" date="2021-02" db="EMBL/GenBank/DDBJ databases">
        <authorList>
            <person name="Dougan E. K."/>
            <person name="Rhodes N."/>
            <person name="Thang M."/>
            <person name="Chan C."/>
        </authorList>
    </citation>
    <scope>NUCLEOTIDE SEQUENCE</scope>
</reference>
<evidence type="ECO:0000256" key="5">
    <source>
        <dbReference type="ARBA" id="ARBA00023288"/>
    </source>
</evidence>
<dbReference type="OrthoDB" id="9989112at2759"/>
<dbReference type="InterPro" id="IPR001806">
    <property type="entry name" value="Small_GTPase"/>
</dbReference>
<dbReference type="SUPFAM" id="SSF52540">
    <property type="entry name" value="P-loop containing nucleoside triphosphate hydrolases"/>
    <property type="match status" value="1"/>
</dbReference>
<dbReference type="FunFam" id="3.40.50.300:FF:001018">
    <property type="entry name" value="Rab family GTPase"/>
    <property type="match status" value="1"/>
</dbReference>
<comment type="similarity">
    <text evidence="1">Belongs to the small GTPase superfamily. Rab family.</text>
</comment>
<accession>A0A812JE06</accession>
<dbReference type="Gene3D" id="3.40.50.300">
    <property type="entry name" value="P-loop containing nucleotide triphosphate hydrolases"/>
    <property type="match status" value="1"/>
</dbReference>
<gene>
    <name evidence="10" type="primary">RABE1A</name>
    <name evidence="10" type="ORF">SPIL2461_LOCUS1875</name>
</gene>
<dbReference type="SMART" id="SM00176">
    <property type="entry name" value="RAN"/>
    <property type="match status" value="1"/>
</dbReference>
<dbReference type="InterPro" id="IPR005225">
    <property type="entry name" value="Small_GTP-bd"/>
</dbReference>
<evidence type="ECO:0000256" key="2">
    <source>
        <dbReference type="ARBA" id="ARBA00022741"/>
    </source>
</evidence>